<organism evidence="3 4">
    <name type="scientific">Ornithinimicrobium kibberense</name>
    <dbReference type="NCBI Taxonomy" id="282060"/>
    <lineage>
        <taxon>Bacteria</taxon>
        <taxon>Bacillati</taxon>
        <taxon>Actinomycetota</taxon>
        <taxon>Actinomycetes</taxon>
        <taxon>Micrococcales</taxon>
        <taxon>Ornithinimicrobiaceae</taxon>
        <taxon>Ornithinimicrobium</taxon>
    </lineage>
</organism>
<evidence type="ECO:0000256" key="2">
    <source>
        <dbReference type="SAM" id="MobiDB-lite"/>
    </source>
</evidence>
<gene>
    <name evidence="3" type="ORF">ACFFN0_01560</name>
</gene>
<sequence>MSPGAPVPASGAEELREVADGLRAASSELRRLPDEVRGPGAGPSWVGLAALEQAARAEATARLLAALADPLEHMAGVLRGVADATDDARQETARWQHRADQAVEELARLRAAVPTAEPAVQGLVASRIEQLELEVVRAAERVRRTEEELETVRLVASRALREAVSPLRALLEQVVTLGLAGHKLVKAHRPVRRAVVAAAGLTTVARASWARDAAARAAARARLRDAPRRWAQLRQQPSPGRLVPPPLRGPVALLGRLSPAWTWFGALSDLVDGGGRTGWRAGATRAVAAGAVLGVPALALATVLPPVGLAGMVAVGAYTAWTTGSWLYDHREAIGRAAGATWSRARSGGARAGRWVQRAGGDAVRRARDRARRGLQRLAQTRRLVGAGATRVGTVTGRWALELRRTVGAGLPDPPAGRGGAVPAPSPGGWW</sequence>
<keyword evidence="1" id="KW-0175">Coiled coil</keyword>
<evidence type="ECO:0008006" key="5">
    <source>
        <dbReference type="Google" id="ProtNLM"/>
    </source>
</evidence>
<evidence type="ECO:0000313" key="3">
    <source>
        <dbReference type="EMBL" id="MFB9730726.1"/>
    </source>
</evidence>
<dbReference type="EMBL" id="JBHMAX010000002">
    <property type="protein sequence ID" value="MFB9730726.1"/>
    <property type="molecule type" value="Genomic_DNA"/>
</dbReference>
<dbReference type="Proteomes" id="UP001589613">
    <property type="component" value="Unassembled WGS sequence"/>
</dbReference>
<comment type="caution">
    <text evidence="3">The sequence shown here is derived from an EMBL/GenBank/DDBJ whole genome shotgun (WGS) entry which is preliminary data.</text>
</comment>
<evidence type="ECO:0000313" key="4">
    <source>
        <dbReference type="Proteomes" id="UP001589613"/>
    </source>
</evidence>
<evidence type="ECO:0000256" key="1">
    <source>
        <dbReference type="SAM" id="Coils"/>
    </source>
</evidence>
<keyword evidence="4" id="KW-1185">Reference proteome</keyword>
<accession>A0ABV5UYU4</accession>
<feature type="region of interest" description="Disordered" evidence="2">
    <location>
        <begin position="409"/>
        <end position="431"/>
    </location>
</feature>
<name>A0ABV5UYU4_9MICO</name>
<dbReference type="RefSeq" id="WP_141337485.1">
    <property type="nucleotide sequence ID" value="NZ_JBHMAX010000002.1"/>
</dbReference>
<reference evidence="3 4" key="1">
    <citation type="submission" date="2024-09" db="EMBL/GenBank/DDBJ databases">
        <authorList>
            <person name="Sun Q."/>
            <person name="Mori K."/>
        </authorList>
    </citation>
    <scope>NUCLEOTIDE SEQUENCE [LARGE SCALE GENOMIC DNA]</scope>
    <source>
        <strain evidence="3 4">JCM 12763</strain>
    </source>
</reference>
<feature type="compositionally biased region" description="Low complexity" evidence="2">
    <location>
        <begin position="421"/>
        <end position="431"/>
    </location>
</feature>
<feature type="coiled-coil region" evidence="1">
    <location>
        <begin position="128"/>
        <end position="162"/>
    </location>
</feature>
<protein>
    <recommendedName>
        <fullName evidence="5">Chromosome partition protein Smc</fullName>
    </recommendedName>
</protein>
<proteinExistence type="predicted"/>